<proteinExistence type="predicted"/>
<accession>A0ACD3A554</accession>
<evidence type="ECO:0000313" key="2">
    <source>
        <dbReference type="Proteomes" id="UP000308600"/>
    </source>
</evidence>
<sequence length="262" mass="30754">MSDPAFPPEIEEIIFSLCVQTDRENNTNLLLVAKRVDQWLRPQLYKVAIVHDNRRYFGRPRFNGELLKKYGQHVRRLLLWPVSTDESCLHKTATCLSWCPNVVDLTLWQPDPGYDQRLVDQLLSLPLLHLSFDITRFHNELMKWPISRTVSFTSVTHLHLIGIHITVRAEEIKQYFPNLTHMALNGNMGISHNSILHCWKNELKVLRWHTSQTNSVSDDPRVVVMQPVRNYVHDWNEATEDGSSFWRRAEVEVERRRRDAGL</sequence>
<dbReference type="Proteomes" id="UP000308600">
    <property type="component" value="Unassembled WGS sequence"/>
</dbReference>
<keyword evidence="2" id="KW-1185">Reference proteome</keyword>
<organism evidence="1 2">
    <name type="scientific">Pluteus cervinus</name>
    <dbReference type="NCBI Taxonomy" id="181527"/>
    <lineage>
        <taxon>Eukaryota</taxon>
        <taxon>Fungi</taxon>
        <taxon>Dikarya</taxon>
        <taxon>Basidiomycota</taxon>
        <taxon>Agaricomycotina</taxon>
        <taxon>Agaricomycetes</taxon>
        <taxon>Agaricomycetidae</taxon>
        <taxon>Agaricales</taxon>
        <taxon>Pluteineae</taxon>
        <taxon>Pluteaceae</taxon>
        <taxon>Pluteus</taxon>
    </lineage>
</organism>
<evidence type="ECO:0000313" key="1">
    <source>
        <dbReference type="EMBL" id="TFK60808.1"/>
    </source>
</evidence>
<gene>
    <name evidence="1" type="ORF">BDN72DRAFT_965510</name>
</gene>
<protein>
    <submittedName>
        <fullName evidence="1">Uncharacterized protein</fullName>
    </submittedName>
</protein>
<name>A0ACD3A554_9AGAR</name>
<dbReference type="EMBL" id="ML208729">
    <property type="protein sequence ID" value="TFK60808.1"/>
    <property type="molecule type" value="Genomic_DNA"/>
</dbReference>
<reference evidence="1 2" key="1">
    <citation type="journal article" date="2019" name="Nat. Ecol. Evol.">
        <title>Megaphylogeny resolves global patterns of mushroom evolution.</title>
        <authorList>
            <person name="Varga T."/>
            <person name="Krizsan K."/>
            <person name="Foldi C."/>
            <person name="Dima B."/>
            <person name="Sanchez-Garcia M."/>
            <person name="Sanchez-Ramirez S."/>
            <person name="Szollosi G.J."/>
            <person name="Szarkandi J.G."/>
            <person name="Papp V."/>
            <person name="Albert L."/>
            <person name="Andreopoulos W."/>
            <person name="Angelini C."/>
            <person name="Antonin V."/>
            <person name="Barry K.W."/>
            <person name="Bougher N.L."/>
            <person name="Buchanan P."/>
            <person name="Buyck B."/>
            <person name="Bense V."/>
            <person name="Catcheside P."/>
            <person name="Chovatia M."/>
            <person name="Cooper J."/>
            <person name="Damon W."/>
            <person name="Desjardin D."/>
            <person name="Finy P."/>
            <person name="Geml J."/>
            <person name="Haridas S."/>
            <person name="Hughes K."/>
            <person name="Justo A."/>
            <person name="Karasinski D."/>
            <person name="Kautmanova I."/>
            <person name="Kiss B."/>
            <person name="Kocsube S."/>
            <person name="Kotiranta H."/>
            <person name="LaButti K.M."/>
            <person name="Lechner B.E."/>
            <person name="Liimatainen K."/>
            <person name="Lipzen A."/>
            <person name="Lukacs Z."/>
            <person name="Mihaltcheva S."/>
            <person name="Morgado L.N."/>
            <person name="Niskanen T."/>
            <person name="Noordeloos M.E."/>
            <person name="Ohm R.A."/>
            <person name="Ortiz-Santana B."/>
            <person name="Ovrebo C."/>
            <person name="Racz N."/>
            <person name="Riley R."/>
            <person name="Savchenko A."/>
            <person name="Shiryaev A."/>
            <person name="Soop K."/>
            <person name="Spirin V."/>
            <person name="Szebenyi C."/>
            <person name="Tomsovsky M."/>
            <person name="Tulloss R.E."/>
            <person name="Uehling J."/>
            <person name="Grigoriev I.V."/>
            <person name="Vagvolgyi C."/>
            <person name="Papp T."/>
            <person name="Martin F.M."/>
            <person name="Miettinen O."/>
            <person name="Hibbett D.S."/>
            <person name="Nagy L.G."/>
        </authorList>
    </citation>
    <scope>NUCLEOTIDE SEQUENCE [LARGE SCALE GENOMIC DNA]</scope>
    <source>
        <strain evidence="1 2">NL-1719</strain>
    </source>
</reference>